<organism evidence="1 2">
    <name type="scientific">Eretmocerus hayati</name>
    <dbReference type="NCBI Taxonomy" id="131215"/>
    <lineage>
        <taxon>Eukaryota</taxon>
        <taxon>Metazoa</taxon>
        <taxon>Ecdysozoa</taxon>
        <taxon>Arthropoda</taxon>
        <taxon>Hexapoda</taxon>
        <taxon>Insecta</taxon>
        <taxon>Pterygota</taxon>
        <taxon>Neoptera</taxon>
        <taxon>Endopterygota</taxon>
        <taxon>Hymenoptera</taxon>
        <taxon>Apocrita</taxon>
        <taxon>Proctotrupomorpha</taxon>
        <taxon>Chalcidoidea</taxon>
        <taxon>Aphelinidae</taxon>
        <taxon>Aphelininae</taxon>
        <taxon>Eretmocerus</taxon>
    </lineage>
</organism>
<keyword evidence="2" id="KW-1185">Reference proteome</keyword>
<sequence>MKTATNFSNAGFAGWTLIPAQLALQACRAHTGGGGATLLCANWGATSDGGGGGYGVARAERGKQWWVVDLARAHCLPPLCIICAGAVLARHHPMCEGACGSTVQTAAAVPPGL</sequence>
<comment type="caution">
    <text evidence="1">The sequence shown here is derived from an EMBL/GenBank/DDBJ whole genome shotgun (WGS) entry which is preliminary data.</text>
</comment>
<dbReference type="Proteomes" id="UP001239111">
    <property type="component" value="Chromosome 3"/>
</dbReference>
<protein>
    <submittedName>
        <fullName evidence="1">Uncharacterized protein</fullName>
    </submittedName>
</protein>
<gene>
    <name evidence="1" type="ORF">QAD02_003951</name>
</gene>
<dbReference type="EMBL" id="CM056743">
    <property type="protein sequence ID" value="KAJ8672691.1"/>
    <property type="molecule type" value="Genomic_DNA"/>
</dbReference>
<accession>A0ACC2NP58</accession>
<proteinExistence type="predicted"/>
<evidence type="ECO:0000313" key="2">
    <source>
        <dbReference type="Proteomes" id="UP001239111"/>
    </source>
</evidence>
<name>A0ACC2NP58_9HYME</name>
<reference evidence="1" key="1">
    <citation type="submission" date="2023-04" db="EMBL/GenBank/DDBJ databases">
        <title>A chromosome-level genome assembly of the parasitoid wasp Eretmocerus hayati.</title>
        <authorList>
            <person name="Zhong Y."/>
            <person name="Liu S."/>
            <person name="Liu Y."/>
        </authorList>
    </citation>
    <scope>NUCLEOTIDE SEQUENCE</scope>
    <source>
        <strain evidence="1">ZJU_SS_LIU_2023</strain>
    </source>
</reference>
<evidence type="ECO:0000313" key="1">
    <source>
        <dbReference type="EMBL" id="KAJ8672691.1"/>
    </source>
</evidence>